<dbReference type="AlphaFoldDB" id="A0A371BHY4"/>
<dbReference type="CDD" id="cd00161">
    <property type="entry name" value="beta-trefoil_Ricin-like"/>
    <property type="match status" value="1"/>
</dbReference>
<evidence type="ECO:0000313" key="3">
    <source>
        <dbReference type="Proteomes" id="UP000263833"/>
    </source>
</evidence>
<evidence type="ECO:0000313" key="2">
    <source>
        <dbReference type="EMBL" id="RDV07158.1"/>
    </source>
</evidence>
<dbReference type="InterPro" id="IPR003609">
    <property type="entry name" value="Pan_app"/>
</dbReference>
<dbReference type="SUPFAM" id="SSF50370">
    <property type="entry name" value="Ricin B-like lectins"/>
    <property type="match status" value="1"/>
</dbReference>
<evidence type="ECO:0000259" key="1">
    <source>
        <dbReference type="Pfam" id="PF14295"/>
    </source>
</evidence>
<dbReference type="InterPro" id="IPR035992">
    <property type="entry name" value="Ricin_B-like_lectins"/>
</dbReference>
<name>A0A371BHY4_9SPHN</name>
<dbReference type="Gene3D" id="3.50.4.10">
    <property type="entry name" value="Hepatocyte Growth Factor"/>
    <property type="match status" value="1"/>
</dbReference>
<comment type="caution">
    <text evidence="2">The sequence shown here is derived from an EMBL/GenBank/DDBJ whole genome shotgun (WGS) entry which is preliminary data.</text>
</comment>
<keyword evidence="3" id="KW-1185">Reference proteome</keyword>
<dbReference type="Gene3D" id="2.80.10.50">
    <property type="match status" value="1"/>
</dbReference>
<dbReference type="Proteomes" id="UP000263833">
    <property type="component" value="Unassembled WGS sequence"/>
</dbReference>
<dbReference type="Pfam" id="PF14295">
    <property type="entry name" value="PAN_4"/>
    <property type="match status" value="1"/>
</dbReference>
<reference evidence="3" key="1">
    <citation type="submission" date="2018-08" db="EMBL/GenBank/DDBJ databases">
        <authorList>
            <person name="Kim S.-J."/>
            <person name="Jung G.-Y."/>
        </authorList>
    </citation>
    <scope>NUCLEOTIDE SEQUENCE [LARGE SCALE GENOMIC DNA]</scope>
    <source>
        <strain evidence="3">GY_G</strain>
    </source>
</reference>
<protein>
    <recommendedName>
        <fullName evidence="1">Apple domain-containing protein</fullName>
    </recommendedName>
</protein>
<proteinExistence type="predicted"/>
<dbReference type="EMBL" id="QRGP01000001">
    <property type="protein sequence ID" value="RDV07158.1"/>
    <property type="molecule type" value="Genomic_DNA"/>
</dbReference>
<gene>
    <name evidence="2" type="ORF">DXH95_07230</name>
</gene>
<feature type="domain" description="Apple" evidence="1">
    <location>
        <begin position="249"/>
        <end position="298"/>
    </location>
</feature>
<organism evidence="2 3">
    <name type="scientific">Sphingorhabdus pulchriflava</name>
    <dbReference type="NCBI Taxonomy" id="2292257"/>
    <lineage>
        <taxon>Bacteria</taxon>
        <taxon>Pseudomonadati</taxon>
        <taxon>Pseudomonadota</taxon>
        <taxon>Alphaproteobacteria</taxon>
        <taxon>Sphingomonadales</taxon>
        <taxon>Sphingomonadaceae</taxon>
        <taxon>Sphingorhabdus</taxon>
    </lineage>
</organism>
<accession>A0A371BHY4</accession>
<sequence length="324" mass="34821">MTAGWSAVAGAEGEVDQIVHMDGPGIAEPVSGNLSLQQRRDLYAPRGPRPGLYKIRALHSGKCIGHHAALGLENSYLLHSDCAWSTLSWFVLPHPDGGYTVRTNMDHLITESRANVPGQIGNCATVARGVVFGPARIDLKGCDLPTGAGDWSVAGTDDQRFMILPVGQDTYEFKTLTGGGDNGDCWSVRGASRDKADLIRWGCNSGSDQRFMLEWQGPVTPGFETGLLARTRWAVSPDGPRRLSPANGVDLQGVSYSSFETIADNGDYCMKRCAELANCKAWTWSAAGYGGNSKPICQWKNGGFTPINRGKSAMGKLFSGIIRP</sequence>